<dbReference type="AlphaFoldDB" id="A0AAJ6CUA6"/>
<reference evidence="3" key="2">
    <citation type="journal article" date="2023" name="Nat. Commun.">
        <title>Cultivation of marine bacteria of the SAR202 clade.</title>
        <authorList>
            <person name="Lim Y."/>
            <person name="Seo J.H."/>
            <person name="Giovannoni S.J."/>
            <person name="Kang I."/>
            <person name="Cho J.C."/>
        </authorList>
    </citation>
    <scope>NUCLEOTIDE SEQUENCE</scope>
    <source>
        <strain evidence="3">JH1073</strain>
    </source>
</reference>
<dbReference type="Gene3D" id="3.40.630.30">
    <property type="match status" value="1"/>
</dbReference>
<dbReference type="CDD" id="cd04301">
    <property type="entry name" value="NAT_SF"/>
    <property type="match status" value="1"/>
</dbReference>
<sequence length="106" mass="11599">MLFAKLRSSSVTTAILVASEQSGSEAASLYIGYLVSPNHRGRGIATELVRGFARWVGEQTKIELIVAGVDSSHIASRSVLTKSGFFEVENSDTSADYLKYEKRIDR</sequence>
<dbReference type="GO" id="GO:0016747">
    <property type="term" value="F:acyltransferase activity, transferring groups other than amino-acyl groups"/>
    <property type="evidence" value="ECO:0007669"/>
    <property type="project" value="InterPro"/>
</dbReference>
<evidence type="ECO:0000313" key="4">
    <source>
        <dbReference type="Proteomes" id="UP001219901"/>
    </source>
</evidence>
<protein>
    <submittedName>
        <fullName evidence="3">GNAT family N-acetyltransferase</fullName>
    </submittedName>
</protein>
<evidence type="ECO:0000259" key="1">
    <source>
        <dbReference type="PROSITE" id="PS51186"/>
    </source>
</evidence>
<dbReference type="SUPFAM" id="SSF55729">
    <property type="entry name" value="Acyl-CoA N-acyltransferases (Nat)"/>
    <property type="match status" value="1"/>
</dbReference>
<dbReference type="EMBL" id="CP046147">
    <property type="protein sequence ID" value="WFG40342.1"/>
    <property type="molecule type" value="Genomic_DNA"/>
</dbReference>
<dbReference type="InterPro" id="IPR016181">
    <property type="entry name" value="Acyl_CoA_acyltransferase"/>
</dbReference>
<gene>
    <name evidence="2" type="ORF">GKO46_09320</name>
    <name evidence="3" type="ORF">GKO48_12220</name>
</gene>
<dbReference type="RefSeq" id="WP_342825468.1">
    <property type="nucleotide sequence ID" value="NZ_CP046146.1"/>
</dbReference>
<evidence type="ECO:0000313" key="2">
    <source>
        <dbReference type="EMBL" id="MDG0867268.1"/>
    </source>
</evidence>
<accession>A0AAJ6CUA6</accession>
<reference evidence="4" key="3">
    <citation type="submission" date="2023-06" db="EMBL/GenBank/DDBJ databases">
        <title>Pangenomics reveal diversification of enzyme families and niche specialization in globally abundant SAR202 bacteria.</title>
        <authorList>
            <person name="Saw J.H.W."/>
        </authorList>
    </citation>
    <scope>NUCLEOTIDE SEQUENCE [LARGE SCALE GENOMIC DNA]</scope>
    <source>
        <strain evidence="4">JH1073</strain>
    </source>
</reference>
<name>A0AAJ6CUA6_9CHLR</name>
<keyword evidence="4" id="KW-1185">Reference proteome</keyword>
<evidence type="ECO:0000313" key="5">
    <source>
        <dbReference type="Proteomes" id="UP001321249"/>
    </source>
</evidence>
<feature type="domain" description="N-acetyltransferase" evidence="1">
    <location>
        <begin position="1"/>
        <end position="105"/>
    </location>
</feature>
<dbReference type="EMBL" id="WMBE01000003">
    <property type="protein sequence ID" value="MDG0867268.1"/>
    <property type="molecule type" value="Genomic_DNA"/>
</dbReference>
<dbReference type="PROSITE" id="PS51186">
    <property type="entry name" value="GNAT"/>
    <property type="match status" value="1"/>
</dbReference>
<dbReference type="PANTHER" id="PTHR43792">
    <property type="entry name" value="GNAT FAMILY, PUTATIVE (AFU_ORTHOLOGUE AFUA_3G00765)-RELATED-RELATED"/>
    <property type="match status" value="1"/>
</dbReference>
<reference evidence="4 5" key="1">
    <citation type="submission" date="2019-11" db="EMBL/GenBank/DDBJ databases">
        <authorList>
            <person name="Cho J.-C."/>
        </authorList>
    </citation>
    <scope>NUCLEOTIDE SEQUENCE [LARGE SCALE GENOMIC DNA]</scope>
    <source>
        <strain evidence="3 4">JH1073</strain>
        <strain evidence="2 5">JH702</strain>
    </source>
</reference>
<dbReference type="Proteomes" id="UP001219901">
    <property type="component" value="Chromosome"/>
</dbReference>
<proteinExistence type="predicted"/>
<evidence type="ECO:0000313" key="3">
    <source>
        <dbReference type="EMBL" id="WFG40342.1"/>
    </source>
</evidence>
<organism evidence="3 4">
    <name type="scientific">Candidatus Lucifugimonas marina</name>
    <dbReference type="NCBI Taxonomy" id="3038979"/>
    <lineage>
        <taxon>Bacteria</taxon>
        <taxon>Bacillati</taxon>
        <taxon>Chloroflexota</taxon>
        <taxon>Dehalococcoidia</taxon>
        <taxon>SAR202 cluster</taxon>
        <taxon>Candidatus Lucifugimonadales</taxon>
        <taxon>Candidatus Lucifugimonadaceae</taxon>
        <taxon>Candidatus Lucifugimonas</taxon>
    </lineage>
</organism>
<dbReference type="InterPro" id="IPR051531">
    <property type="entry name" value="N-acetyltransferase"/>
</dbReference>
<dbReference type="Pfam" id="PF13302">
    <property type="entry name" value="Acetyltransf_3"/>
    <property type="match status" value="1"/>
</dbReference>
<dbReference type="Proteomes" id="UP001321249">
    <property type="component" value="Unassembled WGS sequence"/>
</dbReference>
<dbReference type="InterPro" id="IPR000182">
    <property type="entry name" value="GNAT_dom"/>
</dbReference>
<dbReference type="PANTHER" id="PTHR43792:SF13">
    <property type="entry name" value="ACETYLTRANSFERASE"/>
    <property type="match status" value="1"/>
</dbReference>